<dbReference type="Proteomes" id="UP001610728">
    <property type="component" value="Unassembled WGS sequence"/>
</dbReference>
<comment type="caution">
    <text evidence="1">The sequence shown here is derived from an EMBL/GenBank/DDBJ whole genome shotgun (WGS) entry which is preliminary data.</text>
</comment>
<name>A0ABR4MKV8_9PEZI</name>
<organism evidence="1 2">
    <name type="scientific">Ceratocystis lukuohia</name>
    <dbReference type="NCBI Taxonomy" id="2019550"/>
    <lineage>
        <taxon>Eukaryota</taxon>
        <taxon>Fungi</taxon>
        <taxon>Dikarya</taxon>
        <taxon>Ascomycota</taxon>
        <taxon>Pezizomycotina</taxon>
        <taxon>Sordariomycetes</taxon>
        <taxon>Hypocreomycetidae</taxon>
        <taxon>Microascales</taxon>
        <taxon>Ceratocystidaceae</taxon>
        <taxon>Ceratocystis</taxon>
    </lineage>
</organism>
<sequence>MINTPLAAASYPDPPIATDVSDPEYLESHGYSIIDTQDDTYWILSETFDGPGAVVKISIDMEHKSVTILDNYLGQDMFREERLTISRIFRGLCHKKDIPCSEMEWVVMDIDDPITHIDVKDFRDSSDLGLDKEIEVAANQPGWDIFSLASYYKHATQMLPGAEAKKIIIKQERRDSEDPRYAAVIAEVMAVSFKQPWLKDEDSVVDAKKDADKWKGATPDIHATPEVTLKPIPGLT</sequence>
<dbReference type="EMBL" id="JABSNW010000003">
    <property type="protein sequence ID" value="KAL2888929.1"/>
    <property type="molecule type" value="Genomic_DNA"/>
</dbReference>
<keyword evidence="2" id="KW-1185">Reference proteome</keyword>
<protein>
    <submittedName>
        <fullName evidence="1">Uncharacterized protein</fullName>
    </submittedName>
</protein>
<evidence type="ECO:0000313" key="2">
    <source>
        <dbReference type="Proteomes" id="UP001610728"/>
    </source>
</evidence>
<proteinExistence type="predicted"/>
<reference evidence="1 2" key="1">
    <citation type="submission" date="2020-05" db="EMBL/GenBank/DDBJ databases">
        <title>Ceratocystis lukuohia genome.</title>
        <authorList>
            <person name="Harrington T.C."/>
            <person name="Kim K."/>
            <person name="Mayers C.G."/>
        </authorList>
    </citation>
    <scope>NUCLEOTIDE SEQUENCE [LARGE SCALE GENOMIC DNA]</scope>
    <source>
        <strain evidence="1 2">C4212</strain>
    </source>
</reference>
<accession>A0ABR4MKV8</accession>
<dbReference type="RefSeq" id="XP_070860109.1">
    <property type="nucleotide sequence ID" value="XM_071002305.1"/>
</dbReference>
<dbReference type="GeneID" id="98117247"/>
<gene>
    <name evidence="1" type="ORF">HOO65_030430</name>
</gene>
<evidence type="ECO:0000313" key="1">
    <source>
        <dbReference type="EMBL" id="KAL2888929.1"/>
    </source>
</evidence>